<reference evidence="1 2" key="1">
    <citation type="journal article" date="2012" name="Gene">
        <title>Sequence of Leptospira santarosai serovar Shermani genome and prediction of virulence-associated genes.</title>
        <authorList>
            <person name="Chou L.F."/>
            <person name="Chen Y.T."/>
            <person name="Lu C.W."/>
            <person name="Ko Y.C."/>
            <person name="Tang C.Y."/>
            <person name="Pan M.J."/>
            <person name="Tian Y.C."/>
            <person name="Chiu C.H."/>
            <person name="Hung C.C."/>
            <person name="Yang C.W."/>
        </authorList>
    </citation>
    <scope>NUCLEOTIDE SEQUENCE [LARGE SCALE GENOMIC DNA]</scope>
    <source>
        <strain evidence="1">LT 821</strain>
    </source>
</reference>
<sequence length="38" mass="4552">MSLISDPENIKRKFFITKLEKLYPLSFLRKISKHSKTI</sequence>
<proteinExistence type="predicted"/>
<dbReference type="KEGG" id="lst:LSS_21270"/>
<name>A0A097ESE9_9LEPT</name>
<reference evidence="1 2" key="2">
    <citation type="journal article" date="2014" name="Emerg. Microbes Infect.">
        <title>Potential impact on kidney infection: a whole-genome analysis of Leptospira santarosai serovar Shermani.</title>
        <authorList>
            <person name="Chou L.F."/>
            <person name="Chen T.W."/>
            <person name="Ko Y.C."/>
            <person name="Pan M.J."/>
            <person name="Tian Y.C."/>
            <person name="Chiu C.H."/>
            <person name="Tang P."/>
            <person name="Hung C.C."/>
            <person name="Yang C.W."/>
        </authorList>
    </citation>
    <scope>NUCLEOTIDE SEQUENCE</scope>
    <source>
        <strain evidence="1 2">LT 821</strain>
    </source>
</reference>
<dbReference type="AlphaFoldDB" id="A0A097ESE9"/>
<dbReference type="Proteomes" id="UP000035800">
    <property type="component" value="Chromosome I"/>
</dbReference>
<organism evidence="1 2">
    <name type="scientific">Leptospira santarosai serovar Shermani str. LT 821</name>
    <dbReference type="NCBI Taxonomy" id="758847"/>
    <lineage>
        <taxon>Bacteria</taxon>
        <taxon>Pseudomonadati</taxon>
        <taxon>Spirochaetota</taxon>
        <taxon>Spirochaetia</taxon>
        <taxon>Leptospirales</taxon>
        <taxon>Leptospiraceae</taxon>
        <taxon>Leptospira</taxon>
    </lineage>
</organism>
<gene>
    <name evidence="1" type="ORF">LSS_21270</name>
</gene>
<protein>
    <submittedName>
        <fullName evidence="1">Uncharacterized protein</fullName>
    </submittedName>
</protein>
<evidence type="ECO:0000313" key="2">
    <source>
        <dbReference type="Proteomes" id="UP000035800"/>
    </source>
</evidence>
<dbReference type="EMBL" id="CP006694">
    <property type="protein sequence ID" value="AIT10859.1"/>
    <property type="molecule type" value="Genomic_DNA"/>
</dbReference>
<evidence type="ECO:0000313" key="1">
    <source>
        <dbReference type="EMBL" id="AIT10859.1"/>
    </source>
</evidence>
<accession>A0A097ESE9</accession>